<dbReference type="CDD" id="cd04301">
    <property type="entry name" value="NAT_SF"/>
    <property type="match status" value="1"/>
</dbReference>
<comment type="caution">
    <text evidence="4">The sequence shown here is derived from an EMBL/GenBank/DDBJ whole genome shotgun (WGS) entry which is preliminary data.</text>
</comment>
<evidence type="ECO:0000259" key="3">
    <source>
        <dbReference type="PROSITE" id="PS51186"/>
    </source>
</evidence>
<feature type="domain" description="N-acetyltransferase" evidence="3">
    <location>
        <begin position="19"/>
        <end position="168"/>
    </location>
</feature>
<dbReference type="AlphaFoldDB" id="A0A0N8GT45"/>
<keyword evidence="5" id="KW-1185">Reference proteome</keyword>
<dbReference type="PANTHER" id="PTHR43877">
    <property type="entry name" value="AMINOALKYLPHOSPHONATE N-ACETYLTRANSFERASE-RELATED-RELATED"/>
    <property type="match status" value="1"/>
</dbReference>
<evidence type="ECO:0000313" key="5">
    <source>
        <dbReference type="Proteomes" id="UP000050277"/>
    </source>
</evidence>
<name>A0A0N8GT45_9CHLR</name>
<dbReference type="InterPro" id="IPR000182">
    <property type="entry name" value="GNAT_dom"/>
</dbReference>
<dbReference type="STRING" id="70996.SE18_03785"/>
<dbReference type="InterPro" id="IPR050832">
    <property type="entry name" value="Bact_Acetyltransf"/>
</dbReference>
<dbReference type="Proteomes" id="UP000050277">
    <property type="component" value="Unassembled WGS sequence"/>
</dbReference>
<evidence type="ECO:0000256" key="1">
    <source>
        <dbReference type="ARBA" id="ARBA00022679"/>
    </source>
</evidence>
<dbReference type="Gene3D" id="3.40.630.30">
    <property type="match status" value="1"/>
</dbReference>
<proteinExistence type="predicted"/>
<organism evidence="4 5">
    <name type="scientific">Herpetosiphon geysericola</name>
    <dbReference type="NCBI Taxonomy" id="70996"/>
    <lineage>
        <taxon>Bacteria</taxon>
        <taxon>Bacillati</taxon>
        <taxon>Chloroflexota</taxon>
        <taxon>Chloroflexia</taxon>
        <taxon>Herpetosiphonales</taxon>
        <taxon>Herpetosiphonaceae</taxon>
        <taxon>Herpetosiphon</taxon>
    </lineage>
</organism>
<dbReference type="SUPFAM" id="SSF55729">
    <property type="entry name" value="Acyl-CoA N-acyltransferases (Nat)"/>
    <property type="match status" value="1"/>
</dbReference>
<dbReference type="PROSITE" id="PS51186">
    <property type="entry name" value="GNAT"/>
    <property type="match status" value="1"/>
</dbReference>
<keyword evidence="1 4" id="KW-0808">Transferase</keyword>
<dbReference type="PATRIC" id="fig|70996.4.peg.5240"/>
<evidence type="ECO:0000313" key="4">
    <source>
        <dbReference type="EMBL" id="KPL91074.1"/>
    </source>
</evidence>
<dbReference type="Pfam" id="PF13508">
    <property type="entry name" value="Acetyltransf_7"/>
    <property type="match status" value="1"/>
</dbReference>
<gene>
    <name evidence="4" type="ORF">SE18_03785</name>
</gene>
<reference evidence="4 5" key="1">
    <citation type="submission" date="2015-07" db="EMBL/GenBank/DDBJ databases">
        <title>Whole genome sequence of Herpetosiphon geysericola DSM 7119.</title>
        <authorList>
            <person name="Hemp J."/>
            <person name="Ward L.M."/>
            <person name="Pace L.A."/>
            <person name="Fischer W.W."/>
        </authorList>
    </citation>
    <scope>NUCLEOTIDE SEQUENCE [LARGE SCALE GENOMIC DNA]</scope>
    <source>
        <strain evidence="4 5">DSM 7119</strain>
    </source>
</reference>
<sequence>MQAYNFKQAQAKLSELCQLLLDSVAQGASIGFLPPLNPADATSYWQAIISDLQAEQRVLLVALDADQIVGSVQLDLPSKANASHRAEVQKLLVHSQFQRRGIAQQLMHELEAVVQSHGRWLLVLDTRQGDKAEWLYRKLGYHEAGVIPNFARSADGEIHATIMFYRELAH</sequence>
<protein>
    <submittedName>
        <fullName evidence="4">GNAT family acetyltransferase</fullName>
    </submittedName>
</protein>
<evidence type="ECO:0000256" key="2">
    <source>
        <dbReference type="ARBA" id="ARBA00023315"/>
    </source>
</evidence>
<keyword evidence="2" id="KW-0012">Acyltransferase</keyword>
<dbReference type="InterPro" id="IPR016181">
    <property type="entry name" value="Acyl_CoA_acyltransferase"/>
</dbReference>
<accession>A0A0N8GT45</accession>
<dbReference type="EMBL" id="LGKP01000008">
    <property type="protein sequence ID" value="KPL91074.1"/>
    <property type="molecule type" value="Genomic_DNA"/>
</dbReference>
<dbReference type="GO" id="GO:0016747">
    <property type="term" value="F:acyltransferase activity, transferring groups other than amino-acyl groups"/>
    <property type="evidence" value="ECO:0007669"/>
    <property type="project" value="InterPro"/>
</dbReference>